<keyword evidence="2" id="KW-1185">Reference proteome</keyword>
<evidence type="ECO:0000313" key="2">
    <source>
        <dbReference type="Proteomes" id="UP000095488"/>
    </source>
</evidence>
<comment type="caution">
    <text evidence="1">The sequence shown here is derived from an EMBL/GenBank/DDBJ whole genome shotgun (WGS) entry which is preliminary data.</text>
</comment>
<sequence>MDIEQAKIIPINEVLEKYGNTCPKCGHVLDIGNTNRCRCHKCNTIYSTVDLIQAFYGKYIKYKIFYEQLFAKNKHHKLTYV</sequence>
<proteinExistence type="predicted"/>
<accession>A0ABM9USL7</accession>
<reference evidence="1 2" key="1">
    <citation type="submission" date="2015-09" db="EMBL/GenBank/DDBJ databases">
        <authorList>
            <consortium name="Pathogen Informatics"/>
        </authorList>
    </citation>
    <scope>NUCLEOTIDE SEQUENCE [LARGE SCALE GENOMIC DNA]</scope>
    <source>
        <strain evidence="1 2">2789STDY5834858</strain>
    </source>
</reference>
<dbReference type="EMBL" id="CYZR01000012">
    <property type="protein sequence ID" value="CUO23647.1"/>
    <property type="molecule type" value="Genomic_DNA"/>
</dbReference>
<dbReference type="Proteomes" id="UP000095488">
    <property type="component" value="Unassembled WGS sequence"/>
</dbReference>
<organism evidence="1 2">
    <name type="scientific">Sarcina ventriculi</name>
    <name type="common">Clostridium ventriculi</name>
    <dbReference type="NCBI Taxonomy" id="1267"/>
    <lineage>
        <taxon>Bacteria</taxon>
        <taxon>Bacillati</taxon>
        <taxon>Bacillota</taxon>
        <taxon>Clostridia</taxon>
        <taxon>Eubacteriales</taxon>
        <taxon>Clostridiaceae</taxon>
        <taxon>Sarcina</taxon>
    </lineage>
</organism>
<evidence type="ECO:0000313" key="1">
    <source>
        <dbReference type="EMBL" id="CUO23647.1"/>
    </source>
</evidence>
<gene>
    <name evidence="1" type="ORF">ERS852473_02270</name>
</gene>
<name>A0ABM9USL7_SARVE</name>
<protein>
    <submittedName>
        <fullName evidence="1">Uncharacterized protein</fullName>
    </submittedName>
</protein>
<dbReference type="RefSeq" id="WP_055260246.1">
    <property type="nucleotide sequence ID" value="NZ_CABIXL010000012.1"/>
</dbReference>